<dbReference type="RefSeq" id="WP_126400990.1">
    <property type="nucleotide sequence ID" value="NZ_AP018907.1"/>
</dbReference>
<evidence type="ECO:0000259" key="1">
    <source>
        <dbReference type="Pfam" id="PF00582"/>
    </source>
</evidence>
<dbReference type="OrthoDB" id="9813682at2"/>
<dbReference type="SUPFAM" id="SSF52402">
    <property type="entry name" value="Adenine nucleotide alpha hydrolases-like"/>
    <property type="match status" value="1"/>
</dbReference>
<dbReference type="Gene3D" id="3.40.50.620">
    <property type="entry name" value="HUPs"/>
    <property type="match status" value="1"/>
</dbReference>
<accession>A0A348G2L5</accession>
<evidence type="ECO:0000313" key="2">
    <source>
        <dbReference type="EMBL" id="BBF93798.1"/>
    </source>
</evidence>
<dbReference type="AlphaFoldDB" id="A0A348G2L5"/>
<feature type="domain" description="UspA" evidence="1">
    <location>
        <begin position="15"/>
        <end position="125"/>
    </location>
</feature>
<dbReference type="Pfam" id="PF00582">
    <property type="entry name" value="Usp"/>
    <property type="match status" value="1"/>
</dbReference>
<protein>
    <submittedName>
        <fullName evidence="2">Universal stress protein A</fullName>
    </submittedName>
</protein>
<dbReference type="InterPro" id="IPR014729">
    <property type="entry name" value="Rossmann-like_a/b/a_fold"/>
</dbReference>
<keyword evidence="3" id="KW-1185">Reference proteome</keyword>
<dbReference type="KEGG" id="blag:BLTE_24830"/>
<organism evidence="2 3">
    <name type="scientific">Blastochloris tepida</name>
    <dbReference type="NCBI Taxonomy" id="2233851"/>
    <lineage>
        <taxon>Bacteria</taxon>
        <taxon>Pseudomonadati</taxon>
        <taxon>Pseudomonadota</taxon>
        <taxon>Alphaproteobacteria</taxon>
        <taxon>Hyphomicrobiales</taxon>
        <taxon>Blastochloridaceae</taxon>
        <taxon>Blastochloris</taxon>
    </lineage>
</organism>
<sequence>MSRKRRAYESGHKPKFLVIVDDTPECDRAVRFAARRIARIGGRLLMLRVIQTADMDQQWLGVADLMRAEAHEAAAATLERFAREVRALAGIEPECVVREGEKASEIMSLIDEDEDIAVLVLAAGTGSEGPGPLVSTLAGKASGTFPIPLAIVPGHLSDDEIDALA</sequence>
<dbReference type="Proteomes" id="UP000266934">
    <property type="component" value="Chromosome"/>
</dbReference>
<proteinExistence type="predicted"/>
<dbReference type="EMBL" id="AP018907">
    <property type="protein sequence ID" value="BBF93798.1"/>
    <property type="molecule type" value="Genomic_DNA"/>
</dbReference>
<dbReference type="InterPro" id="IPR006016">
    <property type="entry name" value="UspA"/>
</dbReference>
<evidence type="ECO:0000313" key="3">
    <source>
        <dbReference type="Proteomes" id="UP000266934"/>
    </source>
</evidence>
<reference evidence="2 3" key="1">
    <citation type="submission" date="2018-08" db="EMBL/GenBank/DDBJ databases">
        <title>Complete genome sequencing of Blastochloris tepida GI.</title>
        <authorList>
            <person name="Tsukatani Y."/>
            <person name="Mori H."/>
        </authorList>
    </citation>
    <scope>NUCLEOTIDE SEQUENCE [LARGE SCALE GENOMIC DNA]</scope>
    <source>
        <strain evidence="2 3">GI</strain>
    </source>
</reference>
<name>A0A348G2L5_9HYPH</name>
<gene>
    <name evidence="2" type="ORF">BLTE_24830</name>
</gene>